<reference evidence="1 2" key="1">
    <citation type="journal article" date="2014" name="Curr. Biol.">
        <title>The genome of the clonal raider ant Cerapachys biroi.</title>
        <authorList>
            <person name="Oxley P.R."/>
            <person name="Ji L."/>
            <person name="Fetter-Pruneda I."/>
            <person name="McKenzie S.K."/>
            <person name="Li C."/>
            <person name="Hu H."/>
            <person name="Zhang G."/>
            <person name="Kronauer D.J."/>
        </authorList>
    </citation>
    <scope>NUCLEOTIDE SEQUENCE [LARGE SCALE GENOMIC DNA]</scope>
</reference>
<evidence type="ECO:0000313" key="1">
    <source>
        <dbReference type="EMBL" id="EZA57190.1"/>
    </source>
</evidence>
<accession>A0A026WME2</accession>
<dbReference type="EMBL" id="KK107152">
    <property type="protein sequence ID" value="EZA57190.1"/>
    <property type="molecule type" value="Genomic_DNA"/>
</dbReference>
<name>A0A026WME2_OOCBI</name>
<evidence type="ECO:0000313" key="2">
    <source>
        <dbReference type="Proteomes" id="UP000053097"/>
    </source>
</evidence>
<proteinExistence type="predicted"/>
<dbReference type="Proteomes" id="UP000053097">
    <property type="component" value="Unassembled WGS sequence"/>
</dbReference>
<sequence length="55" mass="6240">MDKRLLNDEISGESTIVGTFDNEIAKKGKGTERDGMRQVTQKVKEVFKCWSHARA</sequence>
<organism evidence="1 2">
    <name type="scientific">Ooceraea biroi</name>
    <name type="common">Clonal raider ant</name>
    <name type="synonym">Cerapachys biroi</name>
    <dbReference type="NCBI Taxonomy" id="2015173"/>
    <lineage>
        <taxon>Eukaryota</taxon>
        <taxon>Metazoa</taxon>
        <taxon>Ecdysozoa</taxon>
        <taxon>Arthropoda</taxon>
        <taxon>Hexapoda</taxon>
        <taxon>Insecta</taxon>
        <taxon>Pterygota</taxon>
        <taxon>Neoptera</taxon>
        <taxon>Endopterygota</taxon>
        <taxon>Hymenoptera</taxon>
        <taxon>Apocrita</taxon>
        <taxon>Aculeata</taxon>
        <taxon>Formicoidea</taxon>
        <taxon>Formicidae</taxon>
        <taxon>Dorylinae</taxon>
        <taxon>Ooceraea</taxon>
    </lineage>
</organism>
<dbReference type="AlphaFoldDB" id="A0A026WME2"/>
<keyword evidence="2" id="KW-1185">Reference proteome</keyword>
<gene>
    <name evidence="1" type="ORF">X777_01796</name>
</gene>
<protein>
    <submittedName>
        <fullName evidence="1">Uncharacterized protein</fullName>
    </submittedName>
</protein>